<reference evidence="3 4" key="1">
    <citation type="submission" date="2018-11" db="EMBL/GenBank/DDBJ databases">
        <title>Genomic Encyclopedia of Type Strains, Phase IV (KMG-IV): sequencing the most valuable type-strain genomes for metagenomic binning, comparative biology and taxonomic classification.</title>
        <authorList>
            <person name="Goeker M."/>
        </authorList>
    </citation>
    <scope>NUCLEOTIDE SEQUENCE [LARGE SCALE GENOMIC DNA]</scope>
    <source>
        <strain evidence="3 4">DSM 101684</strain>
    </source>
</reference>
<gene>
    <name evidence="3" type="ORF">EDC62_1363</name>
</gene>
<dbReference type="InterPro" id="IPR025392">
    <property type="entry name" value="DUF4124"/>
</dbReference>
<dbReference type="Proteomes" id="UP000272193">
    <property type="component" value="Unassembled WGS sequence"/>
</dbReference>
<feature type="region of interest" description="Disordered" evidence="1">
    <location>
        <begin position="74"/>
        <end position="157"/>
    </location>
</feature>
<evidence type="ECO:0000259" key="2">
    <source>
        <dbReference type="Pfam" id="PF13511"/>
    </source>
</evidence>
<evidence type="ECO:0000313" key="3">
    <source>
        <dbReference type="EMBL" id="RPE70873.1"/>
    </source>
</evidence>
<feature type="region of interest" description="Disordered" evidence="1">
    <location>
        <begin position="1"/>
        <end position="26"/>
    </location>
</feature>
<evidence type="ECO:0000256" key="1">
    <source>
        <dbReference type="SAM" id="MobiDB-lite"/>
    </source>
</evidence>
<sequence length="205" mass="22102">MSSKKRIVSVHPQPQTPAADRSTRPATCTTRAVPSLHLILMKLKNLAWLIAIGISCAPAFGQWQWLDASGRKVYSDRPPPAEVPEKNILRRPGQVRPTSEATEPPAPASAGTKPAGGAAAAAEDPLEKKKKEAEAAEAAKKKAEEEKQRQLKADNCKRAKAAKAALTSGMRMARINDKGEREILDDAARAAELKRIDEAILANCE</sequence>
<comment type="caution">
    <text evidence="3">The sequence shown here is derived from an EMBL/GenBank/DDBJ whole genome shotgun (WGS) entry which is preliminary data.</text>
</comment>
<dbReference type="AlphaFoldDB" id="A0A3N4UKA0"/>
<feature type="compositionally biased region" description="Basic and acidic residues" evidence="1">
    <location>
        <begin position="125"/>
        <end position="157"/>
    </location>
</feature>
<dbReference type="EMBL" id="RKQL01000002">
    <property type="protein sequence ID" value="RPE70873.1"/>
    <property type="molecule type" value="Genomic_DNA"/>
</dbReference>
<keyword evidence="4" id="KW-1185">Reference proteome</keyword>
<name>A0A3N4UKA0_9BURK</name>
<organism evidence="3 4">
    <name type="scientific">Tibeticola sediminis</name>
    <dbReference type="NCBI Taxonomy" id="1917811"/>
    <lineage>
        <taxon>Bacteria</taxon>
        <taxon>Pseudomonadati</taxon>
        <taxon>Pseudomonadota</taxon>
        <taxon>Betaproteobacteria</taxon>
        <taxon>Burkholderiales</taxon>
        <taxon>Comamonadaceae</taxon>
        <taxon>Tibeticola</taxon>
    </lineage>
</organism>
<accession>A0A3N4UKA0</accession>
<evidence type="ECO:0000313" key="4">
    <source>
        <dbReference type="Proteomes" id="UP000272193"/>
    </source>
</evidence>
<dbReference type="Pfam" id="PF13511">
    <property type="entry name" value="DUF4124"/>
    <property type="match status" value="1"/>
</dbReference>
<feature type="domain" description="DUF4124" evidence="2">
    <location>
        <begin position="55"/>
        <end position="103"/>
    </location>
</feature>
<protein>
    <submittedName>
        <fullName evidence="3">Uncharacterized protein DUF4124</fullName>
    </submittedName>
</protein>
<proteinExistence type="predicted"/>
<feature type="compositionally biased region" description="Low complexity" evidence="1">
    <location>
        <begin position="97"/>
        <end position="123"/>
    </location>
</feature>